<protein>
    <submittedName>
        <fullName evidence="2">Uncharacterized protein</fullName>
    </submittedName>
</protein>
<reference evidence="2" key="1">
    <citation type="submission" date="2018-11" db="EMBL/GenBank/DDBJ databases">
        <authorList>
            <consortium name="Genoscope - CEA"/>
            <person name="William W."/>
        </authorList>
    </citation>
    <scope>NUCLEOTIDE SEQUENCE</scope>
</reference>
<feature type="non-terminal residue" evidence="2">
    <location>
        <position position="1"/>
    </location>
</feature>
<sequence>GATQGYCKRTEATSTHWYSLHVIQNRVLSGPAGKIPARISGSRRSLRPESGEEPGGWTSSEENYPLDTAKLGRNLKKS</sequence>
<feature type="region of interest" description="Disordered" evidence="1">
    <location>
        <begin position="32"/>
        <end position="78"/>
    </location>
</feature>
<accession>A0A3P6G6M2</accession>
<evidence type="ECO:0000313" key="2">
    <source>
        <dbReference type="EMBL" id="VDD55321.1"/>
    </source>
</evidence>
<dbReference type="EMBL" id="LR031879">
    <property type="protein sequence ID" value="VDD55321.1"/>
    <property type="molecule type" value="Genomic_DNA"/>
</dbReference>
<name>A0A3P6G6M2_BRAOL</name>
<organism evidence="2">
    <name type="scientific">Brassica oleracea</name>
    <name type="common">Wild cabbage</name>
    <dbReference type="NCBI Taxonomy" id="3712"/>
    <lineage>
        <taxon>Eukaryota</taxon>
        <taxon>Viridiplantae</taxon>
        <taxon>Streptophyta</taxon>
        <taxon>Embryophyta</taxon>
        <taxon>Tracheophyta</taxon>
        <taxon>Spermatophyta</taxon>
        <taxon>Magnoliopsida</taxon>
        <taxon>eudicotyledons</taxon>
        <taxon>Gunneridae</taxon>
        <taxon>Pentapetalae</taxon>
        <taxon>rosids</taxon>
        <taxon>malvids</taxon>
        <taxon>Brassicales</taxon>
        <taxon>Brassicaceae</taxon>
        <taxon>Brassiceae</taxon>
        <taxon>Brassica</taxon>
    </lineage>
</organism>
<gene>
    <name evidence="2" type="ORF">BOLC8T48550H</name>
</gene>
<dbReference type="AlphaFoldDB" id="A0A3P6G6M2"/>
<proteinExistence type="predicted"/>
<evidence type="ECO:0000256" key="1">
    <source>
        <dbReference type="SAM" id="MobiDB-lite"/>
    </source>
</evidence>